<dbReference type="AlphaFoldDB" id="A0A395H798"/>
<proteinExistence type="predicted"/>
<organism evidence="1 2">
    <name type="scientific">Aspergillus ibericus CBS 121593</name>
    <dbReference type="NCBI Taxonomy" id="1448316"/>
    <lineage>
        <taxon>Eukaryota</taxon>
        <taxon>Fungi</taxon>
        <taxon>Dikarya</taxon>
        <taxon>Ascomycota</taxon>
        <taxon>Pezizomycotina</taxon>
        <taxon>Eurotiomycetes</taxon>
        <taxon>Eurotiomycetidae</taxon>
        <taxon>Eurotiales</taxon>
        <taxon>Aspergillaceae</taxon>
        <taxon>Aspergillus</taxon>
        <taxon>Aspergillus subgen. Circumdati</taxon>
    </lineage>
</organism>
<dbReference type="Proteomes" id="UP000249402">
    <property type="component" value="Unassembled WGS sequence"/>
</dbReference>
<gene>
    <name evidence="1" type="ORF">BO80DRAFT_376392</name>
</gene>
<name>A0A395H798_9EURO</name>
<keyword evidence="2" id="KW-1185">Reference proteome</keyword>
<dbReference type="RefSeq" id="XP_025577756.1">
    <property type="nucleotide sequence ID" value="XM_025716657.1"/>
</dbReference>
<protein>
    <submittedName>
        <fullName evidence="1">Uncharacterized protein</fullName>
    </submittedName>
</protein>
<dbReference type="STRING" id="1448316.A0A395H798"/>
<accession>A0A395H798</accession>
<sequence length="316" mass="36104">MNCRLKQHNHELKSELSHRQKNILGGLPMDDSSDASIQGSFVQLRDNLSNWVEHLPYISDGFRDDFPEALVGLFGHIYDYGTPESYPEEPVGAESELLTQIIFRYIWDKLFDVLIPGSSSDNALLSEPRNKMRLLTPTKDIESINGWRSDTLRAYASLKRHESSVDSQCIKMALDLQNFLGHFKFEQLVNWDSEINRLMKKILTPAATLATNLSCSLNQYRWVWYENERDFAQGAVRKGHLEMFTVLDVRTHNKVSIRKLQFLSSGAPTGEFLGVIYPALFRCGDDGRDEILIEKGAILMRSKDDLQGEKMAEVEV</sequence>
<evidence type="ECO:0000313" key="1">
    <source>
        <dbReference type="EMBL" id="RAL03429.1"/>
    </source>
</evidence>
<dbReference type="VEuPathDB" id="FungiDB:BO80DRAFT_376392"/>
<evidence type="ECO:0000313" key="2">
    <source>
        <dbReference type="Proteomes" id="UP000249402"/>
    </source>
</evidence>
<dbReference type="OrthoDB" id="4755094at2759"/>
<dbReference type="GeneID" id="37221522"/>
<dbReference type="EMBL" id="KZ824427">
    <property type="protein sequence ID" value="RAL03429.1"/>
    <property type="molecule type" value="Genomic_DNA"/>
</dbReference>
<reference evidence="1 2" key="1">
    <citation type="submission" date="2018-02" db="EMBL/GenBank/DDBJ databases">
        <title>The genomes of Aspergillus section Nigri reveals drivers in fungal speciation.</title>
        <authorList>
            <consortium name="DOE Joint Genome Institute"/>
            <person name="Vesth T.C."/>
            <person name="Nybo J."/>
            <person name="Theobald S."/>
            <person name="Brandl J."/>
            <person name="Frisvad J.C."/>
            <person name="Nielsen K.F."/>
            <person name="Lyhne E.K."/>
            <person name="Kogle M.E."/>
            <person name="Kuo A."/>
            <person name="Riley R."/>
            <person name="Clum A."/>
            <person name="Nolan M."/>
            <person name="Lipzen A."/>
            <person name="Salamov A."/>
            <person name="Henrissat B."/>
            <person name="Wiebenga A."/>
            <person name="De vries R.P."/>
            <person name="Grigoriev I.V."/>
            <person name="Mortensen U.H."/>
            <person name="Andersen M.R."/>
            <person name="Baker S.E."/>
        </authorList>
    </citation>
    <scope>NUCLEOTIDE SEQUENCE [LARGE SCALE GENOMIC DNA]</scope>
    <source>
        <strain evidence="1 2">CBS 121593</strain>
    </source>
</reference>